<organism evidence="13 14">
    <name type="scientific">Anaerococcus kampingae</name>
    <dbReference type="NCBI Taxonomy" id="3115614"/>
    <lineage>
        <taxon>Bacteria</taxon>
        <taxon>Bacillati</taxon>
        <taxon>Bacillota</taxon>
        <taxon>Tissierellia</taxon>
        <taxon>Tissierellales</taxon>
        <taxon>Peptoniphilaceae</taxon>
        <taxon>Anaerococcus</taxon>
    </lineage>
</organism>
<feature type="binding site" evidence="11">
    <location>
        <position position="173"/>
    </location>
    <ligand>
        <name>ATP</name>
        <dbReference type="ChEBI" id="CHEBI:30616"/>
    </ligand>
</feature>
<dbReference type="HAMAP" id="MF_00228">
    <property type="entry name" value="Thz_kinase"/>
    <property type="match status" value="1"/>
</dbReference>
<evidence type="ECO:0000256" key="1">
    <source>
        <dbReference type="ARBA" id="ARBA00001771"/>
    </source>
</evidence>
<keyword evidence="7 11" id="KW-0418">Kinase</keyword>
<dbReference type="GO" id="GO:0004417">
    <property type="term" value="F:hydroxyethylthiazole kinase activity"/>
    <property type="evidence" value="ECO:0007669"/>
    <property type="project" value="UniProtKB-EC"/>
</dbReference>
<dbReference type="CDD" id="cd01170">
    <property type="entry name" value="THZ_kinase"/>
    <property type="match status" value="1"/>
</dbReference>
<accession>A0ABW9MDA8</accession>
<keyword evidence="4 11" id="KW-0808">Transferase</keyword>
<dbReference type="RefSeq" id="WP_410035610.1">
    <property type="nucleotide sequence ID" value="NZ_JBGMEF010000019.1"/>
</dbReference>
<keyword evidence="10 11" id="KW-0784">Thiamine biosynthesis</keyword>
<feature type="binding site" evidence="11">
    <location>
        <position position="200"/>
    </location>
    <ligand>
        <name>substrate</name>
    </ligand>
</feature>
<dbReference type="PRINTS" id="PR01099">
    <property type="entry name" value="HYETHTZKNASE"/>
</dbReference>
<comment type="function">
    <text evidence="11">Catalyzes the phosphorylation of the hydroxyl group of 4-methyl-5-beta-hydroxyethylthiazole (THZ).</text>
</comment>
<keyword evidence="14" id="KW-1185">Reference proteome</keyword>
<sequence>MKNLKDLVKIRAEIRKKEPLIHAITNPIAINMVANSILFVGAKPICAEHPQEMEDITPKADALSINLGNINQSRMEAMDRASFFASKKGLPIIIDLVGIGASRLRLNVAKNLLDKYKFSLLKGNASEIIALAKGASSAKGVDVGKDDEDKSLEYVIKTCQDLSKKYQAAVLLTGKIDILVKDNKYYLIENGCPELSNITATGCMLTGLISAFIAVTDVINASLLAMLIMEIGAEMSDKDKPYSFFVDLMDKIGTISDEIIIDHAKIKEGEI</sequence>
<evidence type="ECO:0000313" key="14">
    <source>
        <dbReference type="Proteomes" id="UP001637994"/>
    </source>
</evidence>
<name>A0ABW9MDA8_9FIRM</name>
<evidence type="ECO:0000313" key="13">
    <source>
        <dbReference type="EMBL" id="MFO3667259.1"/>
    </source>
</evidence>
<keyword evidence="12" id="KW-0472">Membrane</keyword>
<dbReference type="EC" id="2.7.1.50" evidence="11"/>
<feature type="binding site" evidence="11">
    <location>
        <position position="122"/>
    </location>
    <ligand>
        <name>ATP</name>
        <dbReference type="ChEBI" id="CHEBI:30616"/>
    </ligand>
</feature>
<keyword evidence="5 11" id="KW-0479">Metal-binding</keyword>
<feature type="transmembrane region" description="Helical" evidence="12">
    <location>
        <begin position="20"/>
        <end position="42"/>
    </location>
</feature>
<comment type="caution">
    <text evidence="13">The sequence shown here is derived from an EMBL/GenBank/DDBJ whole genome shotgun (WGS) entry which is preliminary data.</text>
</comment>
<dbReference type="InterPro" id="IPR029056">
    <property type="entry name" value="Ribokinase-like"/>
</dbReference>
<dbReference type="Pfam" id="PF02110">
    <property type="entry name" value="HK"/>
    <property type="match status" value="1"/>
</dbReference>
<dbReference type="EMBL" id="JBGMEF010000019">
    <property type="protein sequence ID" value="MFO3667259.1"/>
    <property type="molecule type" value="Genomic_DNA"/>
</dbReference>
<dbReference type="InterPro" id="IPR000417">
    <property type="entry name" value="Hyethyz_kinase"/>
</dbReference>
<dbReference type="Gene3D" id="3.40.1190.20">
    <property type="match status" value="1"/>
</dbReference>
<comment type="similarity">
    <text evidence="11">Belongs to the Thz kinase family.</text>
</comment>
<comment type="pathway">
    <text evidence="3 11">Cofactor biosynthesis; thiamine diphosphate biosynthesis; 4-methyl-5-(2-phosphoethyl)-thiazole from 5-(2-hydroxyethyl)-4-methylthiazole: step 1/1.</text>
</comment>
<evidence type="ECO:0000256" key="12">
    <source>
        <dbReference type="SAM" id="Phobius"/>
    </source>
</evidence>
<dbReference type="PIRSF" id="PIRSF000513">
    <property type="entry name" value="Thz_kinase"/>
    <property type="match status" value="1"/>
</dbReference>
<evidence type="ECO:0000256" key="6">
    <source>
        <dbReference type="ARBA" id="ARBA00022741"/>
    </source>
</evidence>
<evidence type="ECO:0000256" key="2">
    <source>
        <dbReference type="ARBA" id="ARBA00001946"/>
    </source>
</evidence>
<keyword evidence="12" id="KW-0812">Transmembrane</keyword>
<gene>
    <name evidence="11 13" type="primary">thiM</name>
    <name evidence="13" type="ORF">ACCQ42_05685</name>
</gene>
<evidence type="ECO:0000256" key="10">
    <source>
        <dbReference type="ARBA" id="ARBA00022977"/>
    </source>
</evidence>
<dbReference type="NCBIfam" id="NF006830">
    <property type="entry name" value="PRK09355.1"/>
    <property type="match status" value="1"/>
</dbReference>
<evidence type="ECO:0000256" key="9">
    <source>
        <dbReference type="ARBA" id="ARBA00022842"/>
    </source>
</evidence>
<keyword evidence="9 11" id="KW-0460">Magnesium</keyword>
<keyword evidence="6 11" id="KW-0547">Nucleotide-binding</keyword>
<evidence type="ECO:0000256" key="8">
    <source>
        <dbReference type="ARBA" id="ARBA00022840"/>
    </source>
</evidence>
<evidence type="ECO:0000256" key="4">
    <source>
        <dbReference type="ARBA" id="ARBA00022679"/>
    </source>
</evidence>
<evidence type="ECO:0000256" key="11">
    <source>
        <dbReference type="HAMAP-Rule" id="MF_00228"/>
    </source>
</evidence>
<keyword evidence="12" id="KW-1133">Transmembrane helix</keyword>
<proteinExistence type="inferred from homology"/>
<comment type="caution">
    <text evidence="11">Lacks conserved residue(s) required for the propagation of feature annotation.</text>
</comment>
<dbReference type="Proteomes" id="UP001637994">
    <property type="component" value="Unassembled WGS sequence"/>
</dbReference>
<evidence type="ECO:0000256" key="5">
    <source>
        <dbReference type="ARBA" id="ARBA00022723"/>
    </source>
</evidence>
<reference evidence="13 14" key="1">
    <citation type="journal article" date="2025" name="Anaerobe">
        <title>Description of Anaerococcus kampingiae sp. nov., Anaerococcus groningensis sp. nov., Anaerococcus martiniensis sp. nov., and Anaerococcus cruorum sp. nov., isolated from human clinical specimens.</title>
        <authorList>
            <person name="Boiten K.E."/>
            <person name="Meijer J."/>
            <person name="van Wezel E.M."/>
            <person name="Veloo A.C.M."/>
        </authorList>
    </citation>
    <scope>NUCLEOTIDE SEQUENCE [LARGE SCALE GENOMIC DNA]</scope>
    <source>
        <strain evidence="13 14">ENR0874</strain>
    </source>
</reference>
<dbReference type="SUPFAM" id="SSF53613">
    <property type="entry name" value="Ribokinase-like"/>
    <property type="match status" value="1"/>
</dbReference>
<comment type="cofactor">
    <cofactor evidence="2 11">
        <name>Mg(2+)</name>
        <dbReference type="ChEBI" id="CHEBI:18420"/>
    </cofactor>
</comment>
<evidence type="ECO:0000256" key="3">
    <source>
        <dbReference type="ARBA" id="ARBA00004868"/>
    </source>
</evidence>
<protein>
    <recommendedName>
        <fullName evidence="11">Hydroxyethylthiazole kinase</fullName>
        <ecNumber evidence="11">2.7.1.50</ecNumber>
    </recommendedName>
    <alternativeName>
        <fullName evidence="11">4-methyl-5-beta-hydroxyethylthiazole kinase</fullName>
        <shortName evidence="11">TH kinase</shortName>
        <shortName evidence="11">Thz kinase</shortName>
    </alternativeName>
</protein>
<evidence type="ECO:0000256" key="7">
    <source>
        <dbReference type="ARBA" id="ARBA00022777"/>
    </source>
</evidence>
<comment type="catalytic activity">
    <reaction evidence="1 11">
        <text>5-(2-hydroxyethyl)-4-methylthiazole + ATP = 4-methyl-5-(2-phosphooxyethyl)-thiazole + ADP + H(+)</text>
        <dbReference type="Rhea" id="RHEA:24212"/>
        <dbReference type="ChEBI" id="CHEBI:15378"/>
        <dbReference type="ChEBI" id="CHEBI:17957"/>
        <dbReference type="ChEBI" id="CHEBI:30616"/>
        <dbReference type="ChEBI" id="CHEBI:58296"/>
        <dbReference type="ChEBI" id="CHEBI:456216"/>
        <dbReference type="EC" id="2.7.1.50"/>
    </reaction>
</comment>
<keyword evidence="8 11" id="KW-0067">ATP-binding</keyword>